<feature type="transmembrane region" description="Helical" evidence="1">
    <location>
        <begin position="64"/>
        <end position="82"/>
    </location>
</feature>
<accession>A0A7S2H4K2</accession>
<feature type="transmembrane region" description="Helical" evidence="1">
    <location>
        <begin position="185"/>
        <end position="208"/>
    </location>
</feature>
<keyword evidence="1" id="KW-0812">Transmembrane</keyword>
<dbReference type="EMBL" id="HBGS01057026">
    <property type="protein sequence ID" value="CAD9480261.1"/>
    <property type="molecule type" value="Transcribed_RNA"/>
</dbReference>
<keyword evidence="1" id="KW-1133">Transmembrane helix</keyword>
<protein>
    <submittedName>
        <fullName evidence="2">Uncharacterized protein</fullName>
    </submittedName>
</protein>
<dbReference type="AlphaFoldDB" id="A0A7S2H4K2"/>
<evidence type="ECO:0000313" key="2">
    <source>
        <dbReference type="EMBL" id="CAD9480261.1"/>
    </source>
</evidence>
<feature type="transmembrane region" description="Helical" evidence="1">
    <location>
        <begin position="150"/>
        <end position="173"/>
    </location>
</feature>
<keyword evidence="1" id="KW-0472">Membrane</keyword>
<sequence>MNPGETNYYLGMFYVTAIVFLVGITLFLLPPVAGVPIYFTAGIILTAAGTSYEESPSGSNVWAAIAYTFVFCIAIKLVACAIQQNGFGMCLRNSVAVKQFIGINTHGMRTARLILKRPGMNIAKVAILIGAPDWPISVLCGILNLPLLPILFSTLPVGFLTAPIMLAGSFLYLGTMDGWEWASTMTTILLLLGGGVQFCSMLAFMYFLDQEVVTSAELLKEMPYDEDVRQADEQVSRRQKRYAELATWKTIGCGSRLVLGVAMFLMTASCYLVQLGSTYCFTPFPDVTSTVAEDLDGSVLNLFKALGWIAVAMFVLACILLDLFNRYMASVVSADMKAAEDQF</sequence>
<organism evidence="2">
    <name type="scientific">Octactis speculum</name>
    <dbReference type="NCBI Taxonomy" id="3111310"/>
    <lineage>
        <taxon>Eukaryota</taxon>
        <taxon>Sar</taxon>
        <taxon>Stramenopiles</taxon>
        <taxon>Ochrophyta</taxon>
        <taxon>Dictyochophyceae</taxon>
        <taxon>Dictyochales</taxon>
        <taxon>Dictyochaceae</taxon>
        <taxon>Octactis</taxon>
    </lineage>
</organism>
<feature type="transmembrane region" description="Helical" evidence="1">
    <location>
        <begin position="6"/>
        <end position="28"/>
    </location>
</feature>
<feature type="transmembrane region" description="Helical" evidence="1">
    <location>
        <begin position="305"/>
        <end position="324"/>
    </location>
</feature>
<evidence type="ECO:0000256" key="1">
    <source>
        <dbReference type="SAM" id="Phobius"/>
    </source>
</evidence>
<name>A0A7S2H4K2_9STRA</name>
<reference evidence="2" key="1">
    <citation type="submission" date="2021-01" db="EMBL/GenBank/DDBJ databases">
        <authorList>
            <person name="Corre E."/>
            <person name="Pelletier E."/>
            <person name="Niang G."/>
            <person name="Scheremetjew M."/>
            <person name="Finn R."/>
            <person name="Kale V."/>
            <person name="Holt S."/>
            <person name="Cochrane G."/>
            <person name="Meng A."/>
            <person name="Brown T."/>
            <person name="Cohen L."/>
        </authorList>
    </citation>
    <scope>NUCLEOTIDE SEQUENCE</scope>
    <source>
        <strain evidence="2">CCMP1381</strain>
    </source>
</reference>
<proteinExistence type="predicted"/>
<gene>
    <name evidence="2" type="ORF">DSPE1174_LOCUS29724</name>
</gene>